<protein>
    <submittedName>
        <fullName evidence="3">Alpha/beta hydrolase</fullName>
    </submittedName>
</protein>
<dbReference type="AlphaFoldDB" id="A0A6L9LBY4"/>
<reference evidence="3 4" key="1">
    <citation type="submission" date="2020-02" db="EMBL/GenBank/DDBJ databases">
        <title>Draft genome sequence of two Spirosoma agri KCTC 52727 and Spirosoma terrae KCTC 52035.</title>
        <authorList>
            <person name="Rojas J."/>
            <person name="Ambika Manirajan B."/>
            <person name="Suarez C."/>
            <person name="Ratering S."/>
            <person name="Schnell S."/>
        </authorList>
    </citation>
    <scope>NUCLEOTIDE SEQUENCE [LARGE SCALE GENOMIC DNA]</scope>
    <source>
        <strain evidence="3 4">KCTC 52035</strain>
    </source>
</reference>
<dbReference type="InterPro" id="IPR029058">
    <property type="entry name" value="AB_hydrolase_fold"/>
</dbReference>
<gene>
    <name evidence="3" type="ORF">GK108_24425</name>
</gene>
<keyword evidence="4" id="KW-1185">Reference proteome</keyword>
<proteinExistence type="predicted"/>
<dbReference type="InterPro" id="IPR050266">
    <property type="entry name" value="AB_hydrolase_sf"/>
</dbReference>
<accession>A0A6L9LBY4</accession>
<feature type="chain" id="PRO_5026707645" evidence="1">
    <location>
        <begin position="18"/>
        <end position="323"/>
    </location>
</feature>
<feature type="domain" description="AB hydrolase-1" evidence="2">
    <location>
        <begin position="55"/>
        <end position="160"/>
    </location>
</feature>
<dbReference type="Proteomes" id="UP000474175">
    <property type="component" value="Unassembled WGS sequence"/>
</dbReference>
<evidence type="ECO:0000256" key="1">
    <source>
        <dbReference type="SAM" id="SignalP"/>
    </source>
</evidence>
<keyword evidence="1" id="KW-0732">Signal</keyword>
<evidence type="ECO:0000313" key="4">
    <source>
        <dbReference type="Proteomes" id="UP000474175"/>
    </source>
</evidence>
<name>A0A6L9LBY4_9BACT</name>
<dbReference type="RefSeq" id="WP_163954112.1">
    <property type="nucleotide sequence ID" value="NZ_JAAFZH010000014.1"/>
</dbReference>
<evidence type="ECO:0000313" key="3">
    <source>
        <dbReference type="EMBL" id="NDU98054.1"/>
    </source>
</evidence>
<evidence type="ECO:0000259" key="2">
    <source>
        <dbReference type="Pfam" id="PF00561"/>
    </source>
</evidence>
<dbReference type="GO" id="GO:0016787">
    <property type="term" value="F:hydrolase activity"/>
    <property type="evidence" value="ECO:0007669"/>
    <property type="project" value="UniProtKB-KW"/>
</dbReference>
<dbReference type="PRINTS" id="PR00111">
    <property type="entry name" value="ABHYDROLASE"/>
</dbReference>
<dbReference type="GO" id="GO:0016020">
    <property type="term" value="C:membrane"/>
    <property type="evidence" value="ECO:0007669"/>
    <property type="project" value="TreeGrafter"/>
</dbReference>
<dbReference type="Pfam" id="PF00561">
    <property type="entry name" value="Abhydrolase_1"/>
    <property type="match status" value="1"/>
</dbReference>
<sequence length="323" mass="35691">MKTSLFLVSLLATLVLARCHSSQSEINSSAHQTRLLSVADSVKLEVLDWGGEGQPLVFLTGFGNTAHVFDEFAPKFTDQYHVYAITRRGFGQSSKPKMGYDMATLAHDILVVLDSLHIQKGLLVGHSIAGDEMSKFASLYPDRVAKLIYLDAAYDRSNLMQLLAQGPGQPNPTARDSASLENLSQGIEEVVGVGIPVEEIRATSVFSKEGKYIGDTTPTFVFPATLSRLERPAYSQIQCPALAIYAQHSSVRAAFPFYNRLDSANRQKAMASFPIMTKWASEQEALFRKEVRKGKTLGIKDANHYVFISHPAETEKLIRDFSQ</sequence>
<dbReference type="EMBL" id="JAAFZH010000014">
    <property type="protein sequence ID" value="NDU98054.1"/>
    <property type="molecule type" value="Genomic_DNA"/>
</dbReference>
<dbReference type="Gene3D" id="3.40.50.1820">
    <property type="entry name" value="alpha/beta hydrolase"/>
    <property type="match status" value="1"/>
</dbReference>
<dbReference type="InterPro" id="IPR000073">
    <property type="entry name" value="AB_hydrolase_1"/>
</dbReference>
<dbReference type="PANTHER" id="PTHR43798">
    <property type="entry name" value="MONOACYLGLYCEROL LIPASE"/>
    <property type="match status" value="1"/>
</dbReference>
<dbReference type="PANTHER" id="PTHR43798:SF33">
    <property type="entry name" value="HYDROLASE, PUTATIVE (AFU_ORTHOLOGUE AFUA_2G14860)-RELATED"/>
    <property type="match status" value="1"/>
</dbReference>
<dbReference type="InterPro" id="IPR000639">
    <property type="entry name" value="Epox_hydrolase-like"/>
</dbReference>
<feature type="signal peptide" evidence="1">
    <location>
        <begin position="1"/>
        <end position="17"/>
    </location>
</feature>
<dbReference type="PRINTS" id="PR00412">
    <property type="entry name" value="EPOXHYDRLASE"/>
</dbReference>
<comment type="caution">
    <text evidence="3">The sequence shown here is derived from an EMBL/GenBank/DDBJ whole genome shotgun (WGS) entry which is preliminary data.</text>
</comment>
<keyword evidence="3" id="KW-0378">Hydrolase</keyword>
<organism evidence="3 4">
    <name type="scientific">Spirosoma terrae</name>
    <dbReference type="NCBI Taxonomy" id="1968276"/>
    <lineage>
        <taxon>Bacteria</taxon>
        <taxon>Pseudomonadati</taxon>
        <taxon>Bacteroidota</taxon>
        <taxon>Cytophagia</taxon>
        <taxon>Cytophagales</taxon>
        <taxon>Cytophagaceae</taxon>
        <taxon>Spirosoma</taxon>
    </lineage>
</organism>
<dbReference type="SUPFAM" id="SSF53474">
    <property type="entry name" value="alpha/beta-Hydrolases"/>
    <property type="match status" value="1"/>
</dbReference>